<dbReference type="STRING" id="7266.A0A3B0JZI7"/>
<dbReference type="InterPro" id="IPR036420">
    <property type="entry name" value="BRCT_dom_sf"/>
</dbReference>
<protein>
    <recommendedName>
        <fullName evidence="3 13">DNA repair protein REV1</fullName>
        <ecNumber evidence="13">2.7.7.-</ecNumber>
    </recommendedName>
</protein>
<dbReference type="Pfam" id="PF00817">
    <property type="entry name" value="IMS"/>
    <property type="match status" value="1"/>
</dbReference>
<feature type="binding site" evidence="14">
    <location>
        <position position="416"/>
    </location>
    <ligand>
        <name>Mg(2+)</name>
        <dbReference type="ChEBI" id="CHEBI:18420"/>
        <label>1</label>
    </ligand>
</feature>
<dbReference type="Gene3D" id="1.20.58.1280">
    <property type="entry name" value="DNA repair protein Rev1, C-terminal domain"/>
    <property type="match status" value="1"/>
</dbReference>
<dbReference type="GO" id="GO:0006281">
    <property type="term" value="P:DNA repair"/>
    <property type="evidence" value="ECO:0007669"/>
    <property type="project" value="UniProtKB-KW"/>
</dbReference>
<keyword evidence="9 14" id="KW-0460">Magnesium</keyword>
<evidence type="ECO:0000259" key="16">
    <source>
        <dbReference type="PROSITE" id="PS50172"/>
    </source>
</evidence>
<keyword evidence="11 13" id="KW-0234">DNA repair</keyword>
<dbReference type="InterPro" id="IPR031991">
    <property type="entry name" value="Rev1_C"/>
</dbReference>
<organism evidence="18 19">
    <name type="scientific">Drosophila guanche</name>
    <name type="common">Fruit fly</name>
    <dbReference type="NCBI Taxonomy" id="7266"/>
    <lineage>
        <taxon>Eukaryota</taxon>
        <taxon>Metazoa</taxon>
        <taxon>Ecdysozoa</taxon>
        <taxon>Arthropoda</taxon>
        <taxon>Hexapoda</taxon>
        <taxon>Insecta</taxon>
        <taxon>Pterygota</taxon>
        <taxon>Neoptera</taxon>
        <taxon>Endopterygota</taxon>
        <taxon>Diptera</taxon>
        <taxon>Brachycera</taxon>
        <taxon>Muscomorpha</taxon>
        <taxon>Ephydroidea</taxon>
        <taxon>Drosophilidae</taxon>
        <taxon>Drosophila</taxon>
        <taxon>Sophophora</taxon>
    </lineage>
</organism>
<accession>A0A3B0JZI7</accession>
<dbReference type="Gene3D" id="3.30.1490.100">
    <property type="entry name" value="DNA polymerase, Y-family, little finger domain"/>
    <property type="match status" value="1"/>
</dbReference>
<feature type="compositionally biased region" description="Polar residues" evidence="15">
    <location>
        <begin position="805"/>
        <end position="814"/>
    </location>
</feature>
<dbReference type="OMA" id="EELHKCF"/>
<feature type="compositionally biased region" description="Basic and acidic residues" evidence="15">
    <location>
        <begin position="768"/>
        <end position="778"/>
    </location>
</feature>
<dbReference type="EC" id="2.7.7.-" evidence="13"/>
<dbReference type="AlphaFoldDB" id="A0A3B0JZI7"/>
<feature type="domain" description="UmuC" evidence="17">
    <location>
        <begin position="269"/>
        <end position="499"/>
    </location>
</feature>
<dbReference type="PANTHER" id="PTHR45990:SF1">
    <property type="entry name" value="DNA REPAIR PROTEIN REV1"/>
    <property type="match status" value="1"/>
</dbReference>
<reference evidence="19" key="1">
    <citation type="submission" date="2018-01" db="EMBL/GenBank/DDBJ databases">
        <authorList>
            <person name="Alioto T."/>
            <person name="Alioto T."/>
        </authorList>
    </citation>
    <scope>NUCLEOTIDE SEQUENCE [LARGE SCALE GENOMIC DNA]</scope>
</reference>
<comment type="similarity">
    <text evidence="2 13">Belongs to the DNA polymerase type-Y family.</text>
</comment>
<dbReference type="GO" id="GO:0042276">
    <property type="term" value="P:error-prone translesion synthesis"/>
    <property type="evidence" value="ECO:0007669"/>
    <property type="project" value="InterPro"/>
</dbReference>
<evidence type="ECO:0000256" key="8">
    <source>
        <dbReference type="ARBA" id="ARBA00022763"/>
    </source>
</evidence>
<dbReference type="InterPro" id="IPR012112">
    <property type="entry name" value="REV1"/>
</dbReference>
<keyword evidence="7 14" id="KW-0479">Metal-binding</keyword>
<dbReference type="Gene3D" id="3.40.1170.60">
    <property type="match status" value="1"/>
</dbReference>
<dbReference type="Pfam" id="PF21999">
    <property type="entry name" value="IMS_HHH_1"/>
    <property type="match status" value="1"/>
</dbReference>
<dbReference type="GO" id="GO:0017125">
    <property type="term" value="F:deoxycytidyl transferase activity"/>
    <property type="evidence" value="ECO:0007669"/>
    <property type="project" value="TreeGrafter"/>
</dbReference>
<dbReference type="InterPro" id="IPR043502">
    <property type="entry name" value="DNA/RNA_pol_sf"/>
</dbReference>
<dbReference type="Pfam" id="PF16589">
    <property type="entry name" value="BRCT_2"/>
    <property type="match status" value="1"/>
</dbReference>
<evidence type="ECO:0000313" key="19">
    <source>
        <dbReference type="Proteomes" id="UP000268350"/>
    </source>
</evidence>
<feature type="domain" description="BRCT" evidence="16">
    <location>
        <begin position="35"/>
        <end position="121"/>
    </location>
</feature>
<evidence type="ECO:0000256" key="9">
    <source>
        <dbReference type="ARBA" id="ARBA00022842"/>
    </source>
</evidence>
<comment type="function">
    <text evidence="13">Deoxycytidyl transferase involved in DNA repair. Transfers a dCMP residue from dCTP to the 3'-end of a DNA primer in a template-dependent reaction. May assist in the first step in the bypass of abasic lesions by the insertion of a nucleotide opposite the lesion. Required for normal induction of mutations by physical and chemical agents.</text>
</comment>
<evidence type="ECO:0000256" key="2">
    <source>
        <dbReference type="ARBA" id="ARBA00010945"/>
    </source>
</evidence>
<evidence type="ECO:0000256" key="14">
    <source>
        <dbReference type="PIRSR" id="PIRSR036573-2"/>
    </source>
</evidence>
<feature type="compositionally biased region" description="Acidic residues" evidence="15">
    <location>
        <begin position="702"/>
        <end position="712"/>
    </location>
</feature>
<dbReference type="GO" id="GO:0046872">
    <property type="term" value="F:metal ion binding"/>
    <property type="evidence" value="ECO:0007669"/>
    <property type="project" value="UniProtKB-KW"/>
</dbReference>
<dbReference type="Gene3D" id="3.40.50.10190">
    <property type="entry name" value="BRCT domain"/>
    <property type="match status" value="1"/>
</dbReference>
<dbReference type="PANTHER" id="PTHR45990">
    <property type="entry name" value="DNA REPAIR PROTEIN REV1"/>
    <property type="match status" value="1"/>
</dbReference>
<evidence type="ECO:0000256" key="10">
    <source>
        <dbReference type="ARBA" id="ARBA00023125"/>
    </source>
</evidence>
<dbReference type="GO" id="GO:0003684">
    <property type="term" value="F:damaged DNA binding"/>
    <property type="evidence" value="ECO:0007669"/>
    <property type="project" value="UniProtKB-UniRule"/>
</dbReference>
<feature type="compositionally biased region" description="Low complexity" evidence="15">
    <location>
        <begin position="792"/>
        <end position="803"/>
    </location>
</feature>
<dbReference type="InterPro" id="IPR053848">
    <property type="entry name" value="IMS_HHH_1"/>
</dbReference>
<name>A0A3B0JZI7_DROGU</name>
<dbReference type="Proteomes" id="UP000268350">
    <property type="component" value="Unassembled WGS sequence"/>
</dbReference>
<dbReference type="Gene3D" id="1.10.150.20">
    <property type="entry name" value="5' to 3' exonuclease, C-terminal subdomain"/>
    <property type="match status" value="1"/>
</dbReference>
<dbReference type="PIRSF" id="PIRSF036573">
    <property type="entry name" value="REV1"/>
    <property type="match status" value="1"/>
</dbReference>
<dbReference type="FunFam" id="3.30.1490.100:FF:000001">
    <property type="entry name" value="DNA repair protein REV1"/>
    <property type="match status" value="1"/>
</dbReference>
<evidence type="ECO:0000256" key="11">
    <source>
        <dbReference type="ARBA" id="ARBA00023204"/>
    </source>
</evidence>
<comment type="cofactor">
    <cofactor evidence="14">
        <name>Mg(2+)</name>
        <dbReference type="ChEBI" id="CHEBI:18420"/>
    </cofactor>
    <text evidence="14">Binds 2 magnesium ions.</text>
</comment>
<evidence type="ECO:0000256" key="6">
    <source>
        <dbReference type="ARBA" id="ARBA00022695"/>
    </source>
</evidence>
<dbReference type="InterPro" id="IPR001126">
    <property type="entry name" value="UmuC"/>
</dbReference>
<feature type="region of interest" description="Disordered" evidence="15">
    <location>
        <begin position="768"/>
        <end position="815"/>
    </location>
</feature>
<sequence length="985" mass="110706">MAGDEINNGFGECGYFEAKKSKLEEQFAAASDPFRKSNLFQGISIFVNGLTDPSANELKQIMMVHGGTFHHYERSHTKFIIASNLPDVKVRNMNTSKIISAQYIVDCVENKRVLDYKPYLLYTNQKTTQPRLVFGKGKNTSRANETMAVSMSETAPEPPPVENDLGKILKVLQLAAVAATSPKKETADKTVADVSTLSHSVRTAVDPAFLGEFYKNSRLHHIATLGAGFKQYVCELRQAHGNQPFPKRNELRSVLSGKQEMNADSAHYVMHIDMDCFFVSVGLRSHPEWRGLPIAVTHSKGGSAATDVPVHPQSDRQAERALFADRFEHQLHDNFRADKVRTGFEKKMSLSEIASCSYEARAKGIRNGMFVGQALKLCPELKTIPYDFEGYKEVAFALYDTVAQYTLNIEAVSCDEMFVELTDLVADLQVDVMTFVAHLREEVRSKTGCPCSAGVGSNKLLARMATKKAKPNGQFLLAPGIDVLAYMAPTPLEELPGVGSSMRHKLAQAGLRNCGDVQGTSREKLESLLGKKLALTLQQHSLGIDTRPLVYEQQRKSVSAEVNYGIRFSNASECETFLRQLSAEVKTRLTDIKRKAKSVTLKVMVRAAEAPIEASKFMGHGVCDTLNKSAMLQHPTDDVNIITSNVLKLMKEFDLPPHELRGIGIHLSRLSDVNEVKKENVLLQMFEKMSEKRKIETTAVEVQEEPQPELEQAEQQQQVDLEPQQPLDMSSEWKNSTNTSIKNTAVDPEVLAQLPEDIRQEVLDNMEEHLQPKHSEQRGRKRRKPKNAVRRSLPFPSAPAPLSKVSANKPSNRAQHLRHELSKRYRGGGQTDEIVMDYIDKVSNHVHPAIFEYISRPEVEVSQNLQGAAAAPRPQPPATLQNYLLGSNYKTMLADWVSNQRYPNHTDIITMNEKLAELVKGRYSSRIYDIMKHLCRLIKHKHEDVCEWHMAFRFIEDTVQHHMMEFEGYQMMLAESISCVMCEPM</sequence>
<keyword evidence="12 13" id="KW-0539">Nucleus</keyword>
<dbReference type="Pfam" id="PF11799">
    <property type="entry name" value="IMS_C"/>
    <property type="match status" value="1"/>
</dbReference>
<dbReference type="EMBL" id="OUUW01000012">
    <property type="protein sequence ID" value="SPP87497.1"/>
    <property type="molecule type" value="Genomic_DNA"/>
</dbReference>
<feature type="binding site" evidence="14">
    <location>
        <position position="273"/>
    </location>
    <ligand>
        <name>Mg(2+)</name>
        <dbReference type="ChEBI" id="CHEBI:18420"/>
        <label>1</label>
    </ligand>
</feature>
<dbReference type="SUPFAM" id="SSF100879">
    <property type="entry name" value="Lesion bypass DNA polymerase (Y-family), little finger domain"/>
    <property type="match status" value="1"/>
</dbReference>
<dbReference type="InterPro" id="IPR001357">
    <property type="entry name" value="BRCT_dom"/>
</dbReference>
<evidence type="ECO:0000256" key="3">
    <source>
        <dbReference type="ARBA" id="ARBA00020399"/>
    </source>
</evidence>
<dbReference type="Gene3D" id="6.10.250.1630">
    <property type="match status" value="1"/>
</dbReference>
<keyword evidence="8 13" id="KW-0227">DNA damage</keyword>
<comment type="subcellular location">
    <subcellularLocation>
        <location evidence="1 13">Nucleus</location>
    </subcellularLocation>
</comment>
<dbReference type="InterPro" id="IPR036775">
    <property type="entry name" value="DNA_pol_Y-fam_lit_finger_sf"/>
</dbReference>
<evidence type="ECO:0000256" key="5">
    <source>
        <dbReference type="ARBA" id="ARBA00022679"/>
    </source>
</evidence>
<evidence type="ECO:0000256" key="4">
    <source>
        <dbReference type="ARBA" id="ARBA00022634"/>
    </source>
</evidence>
<dbReference type="GO" id="GO:0003887">
    <property type="term" value="F:DNA-directed DNA polymerase activity"/>
    <property type="evidence" value="ECO:0007669"/>
    <property type="project" value="InterPro"/>
</dbReference>
<dbReference type="PROSITE" id="PS50173">
    <property type="entry name" value="UMUC"/>
    <property type="match status" value="1"/>
</dbReference>
<gene>
    <name evidence="18" type="ORF">DGUA_6G009917</name>
</gene>
<feature type="binding site" evidence="14">
    <location>
        <position position="415"/>
    </location>
    <ligand>
        <name>Mg(2+)</name>
        <dbReference type="ChEBI" id="CHEBI:18420"/>
        <label>1</label>
    </ligand>
</feature>
<dbReference type="PROSITE" id="PS50172">
    <property type="entry name" value="BRCT"/>
    <property type="match status" value="1"/>
</dbReference>
<dbReference type="Pfam" id="PF16727">
    <property type="entry name" value="REV1_C"/>
    <property type="match status" value="1"/>
</dbReference>
<dbReference type="GO" id="GO:0070987">
    <property type="term" value="P:error-free translesion synthesis"/>
    <property type="evidence" value="ECO:0007669"/>
    <property type="project" value="TreeGrafter"/>
</dbReference>
<dbReference type="InterPro" id="IPR025527">
    <property type="entry name" value="HUWE1/Rev1_UBM"/>
</dbReference>
<feature type="compositionally biased region" description="Polar residues" evidence="15">
    <location>
        <begin position="732"/>
        <end position="743"/>
    </location>
</feature>
<dbReference type="SUPFAM" id="SSF52113">
    <property type="entry name" value="BRCT domain"/>
    <property type="match status" value="1"/>
</dbReference>
<evidence type="ECO:0000259" key="17">
    <source>
        <dbReference type="PROSITE" id="PS50173"/>
    </source>
</evidence>
<dbReference type="SUPFAM" id="SSF56672">
    <property type="entry name" value="DNA/RNA polymerases"/>
    <property type="match status" value="1"/>
</dbReference>
<dbReference type="OrthoDB" id="427711at2759"/>
<dbReference type="GO" id="GO:0005634">
    <property type="term" value="C:nucleus"/>
    <property type="evidence" value="ECO:0007669"/>
    <property type="project" value="UniProtKB-SubCell"/>
</dbReference>
<keyword evidence="5 13" id="KW-0808">Transferase</keyword>
<dbReference type="InterPro" id="IPR038401">
    <property type="entry name" value="Rev1_C_sf"/>
</dbReference>
<feature type="compositionally biased region" description="Low complexity" evidence="15">
    <location>
        <begin position="713"/>
        <end position="728"/>
    </location>
</feature>
<keyword evidence="6 13" id="KW-0548">Nucleotidyltransferase</keyword>
<evidence type="ECO:0000256" key="13">
    <source>
        <dbReference type="PIRNR" id="PIRNR036573"/>
    </source>
</evidence>
<dbReference type="FunFam" id="3.40.50.10190:FF:000011">
    <property type="entry name" value="DNA repair protein REV1"/>
    <property type="match status" value="1"/>
</dbReference>
<keyword evidence="19" id="KW-1185">Reference proteome</keyword>
<dbReference type="CDD" id="cd01701">
    <property type="entry name" value="PolY_Rev1"/>
    <property type="match status" value="1"/>
</dbReference>
<proteinExistence type="inferred from homology"/>
<evidence type="ECO:0000256" key="7">
    <source>
        <dbReference type="ARBA" id="ARBA00022723"/>
    </source>
</evidence>
<dbReference type="InterPro" id="IPR017961">
    <property type="entry name" value="DNA_pol_Y-fam_little_finger"/>
</dbReference>
<evidence type="ECO:0000256" key="12">
    <source>
        <dbReference type="ARBA" id="ARBA00023242"/>
    </source>
</evidence>
<dbReference type="InterPro" id="IPR043128">
    <property type="entry name" value="Rev_trsase/Diguanyl_cyclase"/>
</dbReference>
<keyword evidence="10 13" id="KW-0238">DNA-binding</keyword>
<keyword evidence="4 13" id="KW-0237">DNA synthesis</keyword>
<evidence type="ECO:0000256" key="15">
    <source>
        <dbReference type="SAM" id="MobiDB-lite"/>
    </source>
</evidence>
<dbReference type="Gene3D" id="6.10.250.1490">
    <property type="match status" value="1"/>
</dbReference>
<feature type="compositionally biased region" description="Basic residues" evidence="15">
    <location>
        <begin position="779"/>
        <end position="789"/>
    </location>
</feature>
<dbReference type="Gene3D" id="3.30.70.270">
    <property type="match status" value="2"/>
</dbReference>
<evidence type="ECO:0000313" key="18">
    <source>
        <dbReference type="EMBL" id="SPP87497.1"/>
    </source>
</evidence>
<dbReference type="Pfam" id="PF14377">
    <property type="entry name" value="UBM"/>
    <property type="match status" value="1"/>
</dbReference>
<dbReference type="SMART" id="SM00292">
    <property type="entry name" value="BRCT"/>
    <property type="match status" value="1"/>
</dbReference>
<dbReference type="CDD" id="cd17719">
    <property type="entry name" value="BRCT_Rev1"/>
    <property type="match status" value="1"/>
</dbReference>
<evidence type="ECO:0000256" key="1">
    <source>
        <dbReference type="ARBA" id="ARBA00004123"/>
    </source>
</evidence>
<feature type="region of interest" description="Disordered" evidence="15">
    <location>
        <begin position="697"/>
        <end position="748"/>
    </location>
</feature>